<dbReference type="EMBL" id="LKAM01000003">
    <property type="protein sequence ID" value="KUM49472.1"/>
    <property type="molecule type" value="Genomic_DNA"/>
</dbReference>
<protein>
    <submittedName>
        <fullName evidence="1">Uncharacterized protein</fullName>
    </submittedName>
</protein>
<organism evidence="1">
    <name type="scientific">Picea glauca</name>
    <name type="common">White spruce</name>
    <name type="synonym">Pinus glauca</name>
    <dbReference type="NCBI Taxonomy" id="3330"/>
    <lineage>
        <taxon>Eukaryota</taxon>
        <taxon>Viridiplantae</taxon>
        <taxon>Streptophyta</taxon>
        <taxon>Embryophyta</taxon>
        <taxon>Tracheophyta</taxon>
        <taxon>Spermatophyta</taxon>
        <taxon>Pinopsida</taxon>
        <taxon>Pinidae</taxon>
        <taxon>Conifers I</taxon>
        <taxon>Pinales</taxon>
        <taxon>Pinaceae</taxon>
        <taxon>Picea</taxon>
    </lineage>
</organism>
<keyword evidence="1" id="KW-0496">Mitochondrion</keyword>
<geneLocation type="mitochondrion" evidence="1"/>
<proteinExistence type="predicted"/>
<name>A0A101M217_PICGL</name>
<gene>
    <name evidence="1" type="ORF">ABT39_MTgene4023</name>
</gene>
<dbReference type="AlphaFoldDB" id="A0A101M217"/>
<evidence type="ECO:0000313" key="1">
    <source>
        <dbReference type="EMBL" id="KUM49472.1"/>
    </source>
</evidence>
<accession>A0A101M217</accession>
<sequence>MQSMPLIAGLGYSAWILSTIGHSTRILYSAWILGGDNTLLYSDRLLGWMDGYSNCLDRLDEHRSTESTSNSSFPRPYEL</sequence>
<comment type="caution">
    <text evidence="1">The sequence shown here is derived from an EMBL/GenBank/DDBJ whole genome shotgun (WGS) entry which is preliminary data.</text>
</comment>
<reference evidence="1" key="1">
    <citation type="journal article" date="2015" name="Genome Biol. Evol.">
        <title>Organellar Genomes of White Spruce (Picea glauca): Assembly and Annotation.</title>
        <authorList>
            <person name="Jackman S.D."/>
            <person name="Warren R.L."/>
            <person name="Gibb E.A."/>
            <person name="Vandervalk B.P."/>
            <person name="Mohamadi H."/>
            <person name="Chu J."/>
            <person name="Raymond A."/>
            <person name="Pleasance S."/>
            <person name="Coope R."/>
            <person name="Wildung M.R."/>
            <person name="Ritland C.E."/>
            <person name="Bousquet J."/>
            <person name="Jones S.J."/>
            <person name="Bohlmann J."/>
            <person name="Birol I."/>
        </authorList>
    </citation>
    <scope>NUCLEOTIDE SEQUENCE [LARGE SCALE GENOMIC DNA]</scope>
    <source>
        <tissue evidence="1">Flushing bud</tissue>
    </source>
</reference>